<name>A0AAD9NPF4_RIDPI</name>
<reference evidence="1" key="1">
    <citation type="journal article" date="2023" name="Mol. Biol. Evol.">
        <title>Third-Generation Sequencing Reveals the Adaptive Role of the Epigenome in Three Deep-Sea Polychaetes.</title>
        <authorList>
            <person name="Perez M."/>
            <person name="Aroh O."/>
            <person name="Sun Y."/>
            <person name="Lan Y."/>
            <person name="Juniper S.K."/>
            <person name="Young C.R."/>
            <person name="Angers B."/>
            <person name="Qian P.Y."/>
        </authorList>
    </citation>
    <scope>NUCLEOTIDE SEQUENCE</scope>
    <source>
        <strain evidence="1">R07B-5</strain>
    </source>
</reference>
<evidence type="ECO:0000313" key="2">
    <source>
        <dbReference type="Proteomes" id="UP001209878"/>
    </source>
</evidence>
<dbReference type="EMBL" id="JAODUO010000794">
    <property type="protein sequence ID" value="KAK2174549.1"/>
    <property type="molecule type" value="Genomic_DNA"/>
</dbReference>
<sequence length="197" mass="22417">MSRATVIRLTFACRRGFSSVTDRLKGGKLQKIGAYFKNIFDDYKNVAIETVQDMKEKPAKSVFYLGSLAGIGYLLKTNPTEQSFRGQILECSNELLLLGDAIRNPNSNDHVQDLIEAYNAGHIRRLNLGVCSLMWRDNYDATVDLYEARCKSTGVGWLDIKDRIMDVGVIGRWLWLEKALIDYDINPNEWKDEQSGQ</sequence>
<accession>A0AAD9NPF4</accession>
<keyword evidence="2" id="KW-1185">Reference proteome</keyword>
<dbReference type="Proteomes" id="UP001209878">
    <property type="component" value="Unassembled WGS sequence"/>
</dbReference>
<dbReference type="GO" id="GO:0045039">
    <property type="term" value="P:protein insertion into mitochondrial inner membrane"/>
    <property type="evidence" value="ECO:0007669"/>
    <property type="project" value="TreeGrafter"/>
</dbReference>
<evidence type="ECO:0000313" key="1">
    <source>
        <dbReference type="EMBL" id="KAK2174549.1"/>
    </source>
</evidence>
<dbReference type="PANTHER" id="PTHR21435">
    <property type="entry name" value="MITOCHONDRIAL IMPORT INNER MEMBRANE TRANSLOCASE SUBUNIT TIM29"/>
    <property type="match status" value="1"/>
</dbReference>
<dbReference type="Pfam" id="PF10171">
    <property type="entry name" value="Tim29"/>
    <property type="match status" value="1"/>
</dbReference>
<comment type="caution">
    <text evidence="1">The sequence shown here is derived from an EMBL/GenBank/DDBJ whole genome shotgun (WGS) entry which is preliminary data.</text>
</comment>
<dbReference type="PANTHER" id="PTHR21435:SF1">
    <property type="entry name" value="MITOCHONDRIAL IMPORT INNER MEMBRANE TRANSLOCASE SUBUNIT TIM29"/>
    <property type="match status" value="1"/>
</dbReference>
<dbReference type="GO" id="GO:0042721">
    <property type="term" value="C:TIM22 mitochondrial import inner membrane insertion complex"/>
    <property type="evidence" value="ECO:0007669"/>
    <property type="project" value="InterPro"/>
</dbReference>
<dbReference type="InterPro" id="IPR019322">
    <property type="entry name" value="TIMM29"/>
</dbReference>
<proteinExistence type="predicted"/>
<gene>
    <name evidence="1" type="ORF">NP493_791g01013</name>
</gene>
<organism evidence="1 2">
    <name type="scientific">Ridgeia piscesae</name>
    <name type="common">Tubeworm</name>
    <dbReference type="NCBI Taxonomy" id="27915"/>
    <lineage>
        <taxon>Eukaryota</taxon>
        <taxon>Metazoa</taxon>
        <taxon>Spiralia</taxon>
        <taxon>Lophotrochozoa</taxon>
        <taxon>Annelida</taxon>
        <taxon>Polychaeta</taxon>
        <taxon>Sedentaria</taxon>
        <taxon>Canalipalpata</taxon>
        <taxon>Sabellida</taxon>
        <taxon>Siboglinidae</taxon>
        <taxon>Ridgeia</taxon>
    </lineage>
</organism>
<protein>
    <submittedName>
        <fullName evidence="1">Uncharacterized protein</fullName>
    </submittedName>
</protein>
<dbReference type="AlphaFoldDB" id="A0AAD9NPF4"/>